<dbReference type="EMBL" id="CP017817">
    <property type="protein sequence ID" value="APA08905.1"/>
    <property type="molecule type" value="Genomic_DNA"/>
</dbReference>
<keyword evidence="5 8" id="KW-1133">Transmembrane helix</keyword>
<dbReference type="SUPFAM" id="SSF103473">
    <property type="entry name" value="MFS general substrate transporter"/>
    <property type="match status" value="1"/>
</dbReference>
<gene>
    <name evidence="10" type="ORF">sscle_04g036750</name>
</gene>
<feature type="transmembrane region" description="Helical" evidence="8">
    <location>
        <begin position="530"/>
        <end position="549"/>
    </location>
</feature>
<feature type="transmembrane region" description="Helical" evidence="8">
    <location>
        <begin position="453"/>
        <end position="471"/>
    </location>
</feature>
<dbReference type="RefSeq" id="XP_001596507.1">
    <property type="nucleotide sequence ID" value="XM_001596457.1"/>
</dbReference>
<dbReference type="InterPro" id="IPR004738">
    <property type="entry name" value="Phos_permease"/>
</dbReference>
<keyword evidence="3" id="KW-0592">Phosphate transport</keyword>
<dbReference type="CDD" id="cd17364">
    <property type="entry name" value="MFS_PhT"/>
    <property type="match status" value="1"/>
</dbReference>
<keyword evidence="6 8" id="KW-0472">Membrane</keyword>
<dbReference type="InterPro" id="IPR005828">
    <property type="entry name" value="MFS_sugar_transport-like"/>
</dbReference>
<organism evidence="10 11">
    <name type="scientific">Sclerotinia sclerotiorum (strain ATCC 18683 / 1980 / Ss-1)</name>
    <name type="common">White mold</name>
    <name type="synonym">Whetzelinia sclerotiorum</name>
    <dbReference type="NCBI Taxonomy" id="665079"/>
    <lineage>
        <taxon>Eukaryota</taxon>
        <taxon>Fungi</taxon>
        <taxon>Dikarya</taxon>
        <taxon>Ascomycota</taxon>
        <taxon>Pezizomycotina</taxon>
        <taxon>Leotiomycetes</taxon>
        <taxon>Helotiales</taxon>
        <taxon>Sclerotiniaceae</taxon>
        <taxon>Sclerotinia</taxon>
    </lineage>
</organism>
<comment type="subcellular location">
    <subcellularLocation>
        <location evidence="1">Membrane</location>
        <topology evidence="1">Multi-pass membrane protein</topology>
    </subcellularLocation>
</comment>
<name>A0A1D9Q1T7_SCLS1</name>
<evidence type="ECO:0000256" key="5">
    <source>
        <dbReference type="ARBA" id="ARBA00022989"/>
    </source>
</evidence>
<reference evidence="11" key="1">
    <citation type="journal article" date="2017" name="Genome Biol. Evol.">
        <title>The complete genome sequence of the phytopathogenic fungus Sclerotinia sclerotiorum reveals insights into the genome architecture of broad host range pathogens.</title>
        <authorList>
            <person name="Derbyshire M."/>
            <person name="Denton-Giles M."/>
            <person name="Hegedus D."/>
            <person name="Seifbarghy S."/>
            <person name="Rollins J."/>
            <person name="van Kan J."/>
            <person name="Seidl M.F."/>
            <person name="Faino L."/>
            <person name="Mbengue M."/>
            <person name="Navaud O."/>
            <person name="Raffaele S."/>
            <person name="Hammond-Kosack K."/>
            <person name="Heard S."/>
            <person name="Oliver R."/>
        </authorList>
    </citation>
    <scope>NUCLEOTIDE SEQUENCE [LARGE SCALE GENOMIC DNA]</scope>
    <source>
        <strain evidence="11">ATCC 18683 / 1980 / Ss-1</strain>
    </source>
</reference>
<dbReference type="OrthoDB" id="433512at2759"/>
<evidence type="ECO:0000313" key="10">
    <source>
        <dbReference type="EMBL" id="APA08905.1"/>
    </source>
</evidence>
<dbReference type="VEuPathDB" id="FungiDB:sscle_04g036750"/>
<evidence type="ECO:0000313" key="11">
    <source>
        <dbReference type="Proteomes" id="UP000177798"/>
    </source>
</evidence>
<dbReference type="PROSITE" id="PS00217">
    <property type="entry name" value="SUGAR_TRANSPORT_2"/>
    <property type="match status" value="1"/>
</dbReference>
<keyword evidence="4 8" id="KW-0812">Transmembrane</keyword>
<evidence type="ECO:0000256" key="4">
    <source>
        <dbReference type="ARBA" id="ARBA00022692"/>
    </source>
</evidence>
<dbReference type="Pfam" id="PF00083">
    <property type="entry name" value="Sugar_tr"/>
    <property type="match status" value="1"/>
</dbReference>
<dbReference type="InterPro" id="IPR020846">
    <property type="entry name" value="MFS_dom"/>
</dbReference>
<feature type="transmembrane region" description="Helical" evidence="8">
    <location>
        <begin position="422"/>
        <end position="441"/>
    </location>
</feature>
<dbReference type="OMA" id="GLYHVRA"/>
<evidence type="ECO:0000256" key="7">
    <source>
        <dbReference type="SAM" id="MobiDB-lite"/>
    </source>
</evidence>
<dbReference type="GO" id="GO:0005315">
    <property type="term" value="F:phosphate transmembrane transporter activity"/>
    <property type="evidence" value="ECO:0007669"/>
    <property type="project" value="InterPro"/>
</dbReference>
<dbReference type="PANTHER" id="PTHR24064">
    <property type="entry name" value="SOLUTE CARRIER FAMILY 22 MEMBER"/>
    <property type="match status" value="1"/>
</dbReference>
<dbReference type="Proteomes" id="UP000177798">
    <property type="component" value="Chromosome 4"/>
</dbReference>
<dbReference type="InterPro" id="IPR005829">
    <property type="entry name" value="Sugar_transporter_CS"/>
</dbReference>
<evidence type="ECO:0000256" key="6">
    <source>
        <dbReference type="ARBA" id="ARBA00023136"/>
    </source>
</evidence>
<sequence length="762" mass="82581">MNVPPETALPFSKHNTKTCGGNAAFHNFNNDYSHIVNPNYRRRLALAEIDKVPFGWYHVRAVVVAGIGFFTDSYDIFAINLITSMLGMVYWQGPPSTGGNHGILPTGINTAIKAATSGGAIIGQIGFGWLADFLGRRKMYGVELAVVILATLAQCLSSRSPALGMAGVFIFWRVLLGIGIGGDYPLSAVITSEFAPTKWRGGMMAAVFSMQGGGQFAAALIALITTYAFKNSLINTSNTFDTCDPACQLAADKAWRIIVGFGAIPACFALYYRITIPETPRYTFDVAHDMEKTNADINAFVKNDAEGDVDLVLQNKMKRYHRYHLSESSASWSDIFHYFSQWDHAKILLGTSLSWFFLDLAYYGLGLNASTILNAIGYGTGPTLYHILLHTATGNLALVCAGSIPGYWISILTIDTLGRKRLQIFSFAILTLLFCIIGFLYDSLSKGPLLTLYILAHIFFNFGPNTTTFIIPGECFPTRYRATGHGISAASGKLGAIIAQVISLPLLMNEETDSLHCRISASQCSPRLKYLMRIFALCMVCGVGVSFLVPETMGRSLEELAGEGKGGSLLDEVGVGGVGKSERKRKSDGVSADASFWTRWNPFRGGEAAGFSENLRRVRGRDVDCVLSGRSLGGIRRKGGRVGIMTRAEGLTRIQGGGDGPSGEGEGRACNPDVTHMSGTCDNSGVLGSGLACERDDTRDTRKTGETKVQGSTNTFSEERNDRASAPGYELNTRDLSNRGEWWHISGSGGRTWENLKGEGEY</sequence>
<accession>A0A1D9Q1T7</accession>
<feature type="transmembrane region" description="Helical" evidence="8">
    <location>
        <begin position="254"/>
        <end position="272"/>
    </location>
</feature>
<keyword evidence="2" id="KW-0813">Transport</keyword>
<proteinExistence type="predicted"/>
<dbReference type="PROSITE" id="PS50850">
    <property type="entry name" value="MFS"/>
    <property type="match status" value="1"/>
</dbReference>
<dbReference type="Gene3D" id="1.20.1250.20">
    <property type="entry name" value="MFS general substrate transporter like domains"/>
    <property type="match status" value="2"/>
</dbReference>
<protein>
    <recommendedName>
        <fullName evidence="9">Major facilitator superfamily (MFS) profile domain-containing protein</fullName>
    </recommendedName>
</protein>
<evidence type="ECO:0000256" key="1">
    <source>
        <dbReference type="ARBA" id="ARBA00004141"/>
    </source>
</evidence>
<feature type="domain" description="Major facilitator superfamily (MFS) profile" evidence="9">
    <location>
        <begin position="61"/>
        <end position="553"/>
    </location>
</feature>
<evidence type="ECO:0000256" key="8">
    <source>
        <dbReference type="SAM" id="Phobius"/>
    </source>
</evidence>
<feature type="compositionally biased region" description="Polar residues" evidence="7">
    <location>
        <begin position="707"/>
        <end position="716"/>
    </location>
</feature>
<dbReference type="NCBIfam" id="TIGR00887">
    <property type="entry name" value="2A0109"/>
    <property type="match status" value="1"/>
</dbReference>
<evidence type="ECO:0000256" key="2">
    <source>
        <dbReference type="ARBA" id="ARBA00022448"/>
    </source>
</evidence>
<evidence type="ECO:0000259" key="9">
    <source>
        <dbReference type="PROSITE" id="PS50850"/>
    </source>
</evidence>
<dbReference type="GO" id="GO:0006817">
    <property type="term" value="P:phosphate ion transport"/>
    <property type="evidence" value="ECO:0007669"/>
    <property type="project" value="UniProtKB-KW"/>
</dbReference>
<feature type="compositionally biased region" description="Basic and acidic residues" evidence="7">
    <location>
        <begin position="697"/>
        <end position="706"/>
    </location>
</feature>
<dbReference type="KEGG" id="ssl:SS1G_02727"/>
<dbReference type="AlphaFoldDB" id="A0A1D9Q1T7"/>
<feature type="region of interest" description="Disordered" evidence="7">
    <location>
        <begin position="697"/>
        <end position="733"/>
    </location>
</feature>
<dbReference type="InterPro" id="IPR036259">
    <property type="entry name" value="MFS_trans_sf"/>
</dbReference>
<dbReference type="GO" id="GO:0016020">
    <property type="term" value="C:membrane"/>
    <property type="evidence" value="ECO:0007669"/>
    <property type="project" value="UniProtKB-SubCell"/>
</dbReference>
<evidence type="ECO:0000256" key="3">
    <source>
        <dbReference type="ARBA" id="ARBA00022592"/>
    </source>
</evidence>
<feature type="transmembrane region" description="Helical" evidence="8">
    <location>
        <begin position="385"/>
        <end position="410"/>
    </location>
</feature>
<feature type="transmembrane region" description="Helical" evidence="8">
    <location>
        <begin position="203"/>
        <end position="229"/>
    </location>
</feature>